<name>A0ABQ8ZG08_9ROSI</name>
<gene>
    <name evidence="1" type="ORF">OIU77_002449</name>
</gene>
<reference evidence="1" key="1">
    <citation type="submission" date="2022-10" db="EMBL/GenBank/DDBJ databases">
        <authorList>
            <person name="Hyden B.L."/>
            <person name="Feng K."/>
            <person name="Yates T."/>
            <person name="Jawdy S."/>
            <person name="Smart L.B."/>
            <person name="Muchero W."/>
        </authorList>
    </citation>
    <scope>NUCLEOTIDE SEQUENCE</scope>
    <source>
        <tissue evidence="1">Shoot tip</tissue>
    </source>
</reference>
<accession>A0ABQ8ZG08</accession>
<protein>
    <submittedName>
        <fullName evidence="1">Uncharacterized protein</fullName>
    </submittedName>
</protein>
<organism evidence="1 2">
    <name type="scientific">Salix suchowensis</name>
    <dbReference type="NCBI Taxonomy" id="1278906"/>
    <lineage>
        <taxon>Eukaryota</taxon>
        <taxon>Viridiplantae</taxon>
        <taxon>Streptophyta</taxon>
        <taxon>Embryophyta</taxon>
        <taxon>Tracheophyta</taxon>
        <taxon>Spermatophyta</taxon>
        <taxon>Magnoliopsida</taxon>
        <taxon>eudicotyledons</taxon>
        <taxon>Gunneridae</taxon>
        <taxon>Pentapetalae</taxon>
        <taxon>rosids</taxon>
        <taxon>fabids</taxon>
        <taxon>Malpighiales</taxon>
        <taxon>Salicaceae</taxon>
        <taxon>Saliceae</taxon>
        <taxon>Salix</taxon>
    </lineage>
</organism>
<comment type="caution">
    <text evidence="1">The sequence shown here is derived from an EMBL/GenBank/DDBJ whole genome shotgun (WGS) entry which is preliminary data.</text>
</comment>
<proteinExistence type="predicted"/>
<evidence type="ECO:0000313" key="2">
    <source>
        <dbReference type="Proteomes" id="UP001141253"/>
    </source>
</evidence>
<feature type="non-terminal residue" evidence="1">
    <location>
        <position position="27"/>
    </location>
</feature>
<evidence type="ECO:0000313" key="1">
    <source>
        <dbReference type="EMBL" id="KAJ6287678.1"/>
    </source>
</evidence>
<keyword evidence="2" id="KW-1185">Reference proteome</keyword>
<sequence>MYKKNPPFQECAGLILGEKLLQVDAKL</sequence>
<dbReference type="EMBL" id="JAPFFI010001389">
    <property type="protein sequence ID" value="KAJ6287678.1"/>
    <property type="molecule type" value="Genomic_DNA"/>
</dbReference>
<reference evidence="1" key="2">
    <citation type="journal article" date="2023" name="Int. J. Mol. Sci.">
        <title>De Novo Assembly and Annotation of 11 Diverse Shrub Willow (Salix) Genomes Reveals Novel Gene Organization in Sex-Linked Regions.</title>
        <authorList>
            <person name="Hyden B."/>
            <person name="Feng K."/>
            <person name="Yates T.B."/>
            <person name="Jawdy S."/>
            <person name="Cereghino C."/>
            <person name="Smart L.B."/>
            <person name="Muchero W."/>
        </authorList>
    </citation>
    <scope>NUCLEOTIDE SEQUENCE</scope>
    <source>
        <tissue evidence="1">Shoot tip</tissue>
    </source>
</reference>
<dbReference type="Proteomes" id="UP001141253">
    <property type="component" value="Unassembled WGS sequence"/>
</dbReference>